<gene>
    <name evidence="2" type="ORF">DFP72DRAFT_247919</name>
</gene>
<name>A0A8H6M8R7_9AGAR</name>
<dbReference type="Gene3D" id="3.40.50.1820">
    <property type="entry name" value="alpha/beta hydrolase"/>
    <property type="match status" value="1"/>
</dbReference>
<keyword evidence="2" id="KW-0378">Hydrolase</keyword>
<dbReference type="SUPFAM" id="SSF53474">
    <property type="entry name" value="alpha/beta-Hydrolases"/>
    <property type="match status" value="1"/>
</dbReference>
<evidence type="ECO:0000313" key="3">
    <source>
        <dbReference type="Proteomes" id="UP000521943"/>
    </source>
</evidence>
<evidence type="ECO:0000259" key="1">
    <source>
        <dbReference type="Pfam" id="PF00326"/>
    </source>
</evidence>
<evidence type="ECO:0000313" key="2">
    <source>
        <dbReference type="EMBL" id="KAF6757129.1"/>
    </source>
</evidence>
<dbReference type="Proteomes" id="UP000521943">
    <property type="component" value="Unassembled WGS sequence"/>
</dbReference>
<organism evidence="2 3">
    <name type="scientific">Ephemerocybe angulata</name>
    <dbReference type="NCBI Taxonomy" id="980116"/>
    <lineage>
        <taxon>Eukaryota</taxon>
        <taxon>Fungi</taxon>
        <taxon>Dikarya</taxon>
        <taxon>Basidiomycota</taxon>
        <taxon>Agaricomycotina</taxon>
        <taxon>Agaricomycetes</taxon>
        <taxon>Agaricomycetidae</taxon>
        <taxon>Agaricales</taxon>
        <taxon>Agaricineae</taxon>
        <taxon>Psathyrellaceae</taxon>
        <taxon>Ephemerocybe</taxon>
    </lineage>
</organism>
<feature type="domain" description="Peptidase S9 prolyl oligopeptidase catalytic" evidence="1">
    <location>
        <begin position="139"/>
        <end position="271"/>
    </location>
</feature>
<dbReference type="PANTHER" id="PTHR47381:SF3">
    <property type="entry name" value="ALPHA_BETA-HYDROLASES SUPERFAMILY PROTEIN"/>
    <property type="match status" value="1"/>
</dbReference>
<protein>
    <submittedName>
        <fullName evidence="2">Alpha/Beta hydrolase protein</fullName>
    </submittedName>
</protein>
<dbReference type="InterPro" id="IPR001375">
    <property type="entry name" value="Peptidase_S9_cat"/>
</dbReference>
<reference evidence="2 3" key="1">
    <citation type="submission" date="2020-07" db="EMBL/GenBank/DDBJ databases">
        <title>Comparative genomics of pyrophilous fungi reveals a link between fire events and developmental genes.</title>
        <authorList>
            <consortium name="DOE Joint Genome Institute"/>
            <person name="Steindorff A.S."/>
            <person name="Carver A."/>
            <person name="Calhoun S."/>
            <person name="Stillman K."/>
            <person name="Liu H."/>
            <person name="Lipzen A."/>
            <person name="Pangilinan J."/>
            <person name="Labutti K."/>
            <person name="Bruns T.D."/>
            <person name="Grigoriev I.V."/>
        </authorList>
    </citation>
    <scope>NUCLEOTIDE SEQUENCE [LARGE SCALE GENOMIC DNA]</scope>
    <source>
        <strain evidence="2 3">CBS 144469</strain>
    </source>
</reference>
<keyword evidence="3" id="KW-1185">Reference proteome</keyword>
<comment type="caution">
    <text evidence="2">The sequence shown here is derived from an EMBL/GenBank/DDBJ whole genome shotgun (WGS) entry which is preliminary data.</text>
</comment>
<dbReference type="InterPro" id="IPR029058">
    <property type="entry name" value="AB_hydrolase_fold"/>
</dbReference>
<sequence>MSKLLQSESLCVGGLDILLYRPSNPSPLPVSLVYLLHGRLSSRGAVNAFARKLVSRMIEEGEGNKRQLWVVSLDHRNHGTRVVNDTANHGWHEGDRHNPRHAVDMYSIQLGTTRDITFLTDLLPSYLFPNGENMIVDWGVVGISLGGHSAWLSLCHDARIRFGVPIIGCPNYLELMAHRAGQHGLNLDPPLLPSSLRQLIQQEDPVYKDYKSLDPERNPFIGKKVLVLSGKEDVLVPWSASQEFVDKLEVGEDGEKRVHVVNGVGHQCTEEMQDETYTFLREMML</sequence>
<dbReference type="EMBL" id="JACGCI010000023">
    <property type="protein sequence ID" value="KAF6757129.1"/>
    <property type="molecule type" value="Genomic_DNA"/>
</dbReference>
<proteinExistence type="predicted"/>
<accession>A0A8H6M8R7</accession>
<dbReference type="OrthoDB" id="2152248at2759"/>
<dbReference type="Pfam" id="PF00326">
    <property type="entry name" value="Peptidase_S9"/>
    <property type="match status" value="1"/>
</dbReference>
<dbReference type="GO" id="GO:0006508">
    <property type="term" value="P:proteolysis"/>
    <property type="evidence" value="ECO:0007669"/>
    <property type="project" value="InterPro"/>
</dbReference>
<dbReference type="PANTHER" id="PTHR47381">
    <property type="entry name" value="ALPHA/BETA-HYDROLASES SUPERFAMILY PROTEIN"/>
    <property type="match status" value="1"/>
</dbReference>
<dbReference type="AlphaFoldDB" id="A0A8H6M8R7"/>
<dbReference type="GO" id="GO:0008236">
    <property type="term" value="F:serine-type peptidase activity"/>
    <property type="evidence" value="ECO:0007669"/>
    <property type="project" value="InterPro"/>
</dbReference>